<evidence type="ECO:0000313" key="9">
    <source>
        <dbReference type="Proteomes" id="UP000242287"/>
    </source>
</evidence>
<dbReference type="InterPro" id="IPR001841">
    <property type="entry name" value="Znf_RING"/>
</dbReference>
<sequence>MLVLHPSSRCDICLEAYTQDSPARSPHAIPCGHVFCRLCLLSIIPPNCPLCRKPYLPDRVKRLIVDKMEEVDDQLTGDNRREIDLLRRLMTCWDDSDECLAELTREVDLWLDGRTASHPALKKARAALADYQKLKSRKERDRLTIKALKEREKITSIERDQTHAIEQSLIEQLSQLEMYLAAKENENQTLRSHVNRTRLKNPLPNPPDTPIPLHQISQAAVQPTQQQQPSVQLTRTPTKAAVAIQQQQPMPRASTSLSVYSRAEPGPSTNVSSSASINTARSHQTRSNGIVFARNAEERKIKERELESILATHGVNISDLTPAEREDLVNNWHPKLIPVWAMKRSMPQSSEPERRFVILPGARPEERVYLQNDGTVRNTAPPDAYPAGSRSAGWPPPADTVSPQVYVPPTSIPVSTTTNDPTQVVDSSSGVGVPTGTGAGAPMSSSSTSTSPVPNGFGNSRHNPYVLAALYMSEYMNGYGDGYNVGTAGMDPNGQNTRMQVEEPVNEGGGETWYGEGGVAGDVDGVIREDGTPRATWTHPVLEELSSPRDGTHSLPRPAYGHNPRTSHGDSETVVVPPSAAQVPTSAPTSASSSRSHHHHHHHHHHDRDPPEGRRSSRSGSRHQSSMSTITTATTAATTMQDDLSNYADGHVTDSSVPSNRSNDTLTTSTTVTARSGRHGRRRSGVVVPGHETDVESVMRRGVAAGGLDRYGRSGGASSVSSWGTVQSHQQSTRHHHHHHRHHRHGDTQSVGSSLAELGLTSFGPASMYPGIGAATAASPLDGSMSSLSSLGSSTSSRTSLVGMYPFPEDDVVVLERQQHHHHHQHTGVASALVGGGVQSQQAAQQEQGQRTPRQRGERRVSFSHRTALINVNGHGHEAGGSGAEREGERERERAGVYSAEPPSPSPQHHVSSSAVDVTSGGTIRASSRRQGQSSRHVHRRAVYSAAAGSAVGAGSSLDASVMGIFIGSGATGSGMDGSDREMGETMTGPRLLQNTPPGIRNALGLDIPPGQGSGGSGGSVGGIGTGTGEVAAPTPISPAEQFLRTWSYGNGGAV</sequence>
<feature type="coiled-coil region" evidence="5">
    <location>
        <begin position="121"/>
        <end position="186"/>
    </location>
</feature>
<feature type="compositionally biased region" description="Polar residues" evidence="6">
    <location>
        <begin position="716"/>
        <end position="731"/>
    </location>
</feature>
<evidence type="ECO:0000313" key="8">
    <source>
        <dbReference type="EMBL" id="PFH48814.1"/>
    </source>
</evidence>
<evidence type="ECO:0000256" key="5">
    <source>
        <dbReference type="SAM" id="Coils"/>
    </source>
</evidence>
<organism evidence="8 9">
    <name type="scientific">Amanita thiersii Skay4041</name>
    <dbReference type="NCBI Taxonomy" id="703135"/>
    <lineage>
        <taxon>Eukaryota</taxon>
        <taxon>Fungi</taxon>
        <taxon>Dikarya</taxon>
        <taxon>Basidiomycota</taxon>
        <taxon>Agaricomycotina</taxon>
        <taxon>Agaricomycetes</taxon>
        <taxon>Agaricomycetidae</taxon>
        <taxon>Agaricales</taxon>
        <taxon>Pluteineae</taxon>
        <taxon>Amanitaceae</taxon>
        <taxon>Amanita</taxon>
    </lineage>
</organism>
<proteinExistence type="predicted"/>
<feature type="compositionally biased region" description="Basic and acidic residues" evidence="6">
    <location>
        <begin position="884"/>
        <end position="895"/>
    </location>
</feature>
<feature type="region of interest" description="Disordered" evidence="6">
    <location>
        <begin position="521"/>
        <end position="630"/>
    </location>
</feature>
<keyword evidence="2 4" id="KW-0863">Zinc-finger</keyword>
<feature type="region of interest" description="Disordered" evidence="6">
    <location>
        <begin position="712"/>
        <end position="752"/>
    </location>
</feature>
<dbReference type="InterPro" id="IPR017907">
    <property type="entry name" value="Znf_RING_CS"/>
</dbReference>
<feature type="compositionally biased region" description="Basic residues" evidence="6">
    <location>
        <begin position="595"/>
        <end position="606"/>
    </location>
</feature>
<feature type="compositionally biased region" description="Low complexity" evidence="6">
    <location>
        <begin position="925"/>
        <end position="935"/>
    </location>
</feature>
<dbReference type="EMBL" id="KZ302049">
    <property type="protein sequence ID" value="PFH48814.1"/>
    <property type="molecule type" value="Genomic_DNA"/>
</dbReference>
<dbReference type="Pfam" id="PF13445">
    <property type="entry name" value="zf-RING_UBOX"/>
    <property type="match status" value="1"/>
</dbReference>
<evidence type="ECO:0000256" key="3">
    <source>
        <dbReference type="ARBA" id="ARBA00022833"/>
    </source>
</evidence>
<feature type="region of interest" description="Disordered" evidence="6">
    <location>
        <begin position="375"/>
        <end position="398"/>
    </location>
</feature>
<feature type="compositionally biased region" description="Low complexity" evidence="6">
    <location>
        <begin position="440"/>
        <end position="451"/>
    </location>
</feature>
<feature type="region of interest" description="Disordered" evidence="6">
    <location>
        <begin position="412"/>
        <end position="457"/>
    </location>
</feature>
<dbReference type="PROSITE" id="PS50089">
    <property type="entry name" value="ZF_RING_2"/>
    <property type="match status" value="1"/>
</dbReference>
<dbReference type="GO" id="GO:0008270">
    <property type="term" value="F:zinc ion binding"/>
    <property type="evidence" value="ECO:0007669"/>
    <property type="project" value="UniProtKB-KW"/>
</dbReference>
<dbReference type="AlphaFoldDB" id="A0A2A9NHL2"/>
<feature type="compositionally biased region" description="Polar residues" evidence="6">
    <location>
        <begin position="267"/>
        <end position="282"/>
    </location>
</feature>
<feature type="compositionally biased region" description="Gly residues" evidence="6">
    <location>
        <begin position="1012"/>
        <end position="1028"/>
    </location>
</feature>
<evidence type="ECO:0000259" key="7">
    <source>
        <dbReference type="PROSITE" id="PS50089"/>
    </source>
</evidence>
<evidence type="ECO:0000256" key="2">
    <source>
        <dbReference type="ARBA" id="ARBA00022771"/>
    </source>
</evidence>
<feature type="compositionally biased region" description="Low complexity" evidence="6">
    <location>
        <begin position="573"/>
        <end position="594"/>
    </location>
</feature>
<feature type="region of interest" description="Disordered" evidence="6">
    <location>
        <begin position="1010"/>
        <end position="1037"/>
    </location>
</feature>
<dbReference type="PROSITE" id="PS00518">
    <property type="entry name" value="ZF_RING_1"/>
    <property type="match status" value="1"/>
</dbReference>
<feature type="region of interest" description="Disordered" evidence="6">
    <location>
        <begin position="646"/>
        <end position="685"/>
    </location>
</feature>
<dbReference type="STRING" id="703135.A0A2A9NHL2"/>
<accession>A0A2A9NHL2</accession>
<dbReference type="SUPFAM" id="SSF57850">
    <property type="entry name" value="RING/U-box"/>
    <property type="match status" value="1"/>
</dbReference>
<feature type="compositionally biased region" description="Low complexity" evidence="6">
    <location>
        <begin position="665"/>
        <end position="675"/>
    </location>
</feature>
<keyword evidence="1" id="KW-0479">Metal-binding</keyword>
<feature type="compositionally biased region" description="Polar residues" evidence="6">
    <location>
        <begin position="653"/>
        <end position="664"/>
    </location>
</feature>
<protein>
    <recommendedName>
        <fullName evidence="7">RING-type domain-containing protein</fullName>
    </recommendedName>
</protein>
<gene>
    <name evidence="8" type="ORF">AMATHDRAFT_64575</name>
</gene>
<keyword evidence="9" id="KW-1185">Reference proteome</keyword>
<feature type="region of interest" description="Disordered" evidence="6">
    <location>
        <begin position="835"/>
        <end position="940"/>
    </location>
</feature>
<reference evidence="8 9" key="1">
    <citation type="submission" date="2014-02" db="EMBL/GenBank/DDBJ databases">
        <title>Transposable element dynamics among asymbiotic and ectomycorrhizal Amanita fungi.</title>
        <authorList>
            <consortium name="DOE Joint Genome Institute"/>
            <person name="Hess J."/>
            <person name="Skrede I."/>
            <person name="Wolfe B."/>
            <person name="LaButti K."/>
            <person name="Ohm R.A."/>
            <person name="Grigoriev I.V."/>
            <person name="Pringle A."/>
        </authorList>
    </citation>
    <scope>NUCLEOTIDE SEQUENCE [LARGE SCALE GENOMIC DNA]</scope>
    <source>
        <strain evidence="8 9">SKay4041</strain>
    </source>
</reference>
<dbReference type="InterPro" id="IPR027370">
    <property type="entry name" value="Znf-RING_euk"/>
</dbReference>
<feature type="compositionally biased region" description="Basic residues" evidence="6">
    <location>
        <begin position="732"/>
        <end position="745"/>
    </location>
</feature>
<name>A0A2A9NHL2_9AGAR</name>
<feature type="compositionally biased region" description="Low complexity" evidence="6">
    <location>
        <begin position="839"/>
        <end position="850"/>
    </location>
</feature>
<feature type="domain" description="RING-type" evidence="7">
    <location>
        <begin position="10"/>
        <end position="52"/>
    </location>
</feature>
<keyword evidence="3" id="KW-0862">Zinc</keyword>
<dbReference type="Gene3D" id="3.30.40.10">
    <property type="entry name" value="Zinc/RING finger domain, C3HC4 (zinc finger)"/>
    <property type="match status" value="1"/>
</dbReference>
<evidence type="ECO:0000256" key="4">
    <source>
        <dbReference type="PROSITE-ProRule" id="PRU00175"/>
    </source>
</evidence>
<dbReference type="InterPro" id="IPR013083">
    <property type="entry name" value="Znf_RING/FYVE/PHD"/>
</dbReference>
<feature type="region of interest" description="Disordered" evidence="6">
    <location>
        <begin position="260"/>
        <end position="282"/>
    </location>
</feature>
<dbReference type="Proteomes" id="UP000242287">
    <property type="component" value="Unassembled WGS sequence"/>
</dbReference>
<dbReference type="OrthoDB" id="6105938at2759"/>
<evidence type="ECO:0000256" key="6">
    <source>
        <dbReference type="SAM" id="MobiDB-lite"/>
    </source>
</evidence>
<evidence type="ECO:0000256" key="1">
    <source>
        <dbReference type="ARBA" id="ARBA00022723"/>
    </source>
</evidence>
<dbReference type="SMART" id="SM00184">
    <property type="entry name" value="RING"/>
    <property type="match status" value="1"/>
</dbReference>
<keyword evidence="5" id="KW-0175">Coiled coil</keyword>